<dbReference type="Proteomes" id="UP001217325">
    <property type="component" value="Unassembled WGS sequence"/>
</dbReference>
<dbReference type="PANTHER" id="PTHR13696:SF99">
    <property type="entry name" value="COBYRINIC ACID AC-DIAMIDE SYNTHASE"/>
    <property type="match status" value="1"/>
</dbReference>
<dbReference type="EMBL" id="JARDXE010000014">
    <property type="protein sequence ID" value="MDE8647518.1"/>
    <property type="molecule type" value="Genomic_DNA"/>
</dbReference>
<proteinExistence type="predicted"/>
<name>A0AAW6LNX8_RHOSG</name>
<feature type="domain" description="CobQ/CobB/MinD/ParA nucleotide binding" evidence="1">
    <location>
        <begin position="5"/>
        <end position="179"/>
    </location>
</feature>
<evidence type="ECO:0000259" key="1">
    <source>
        <dbReference type="Pfam" id="PF01656"/>
    </source>
</evidence>
<dbReference type="Gene3D" id="3.40.50.300">
    <property type="entry name" value="P-loop containing nucleotide triphosphate hydrolases"/>
    <property type="match status" value="1"/>
</dbReference>
<dbReference type="Pfam" id="PF01656">
    <property type="entry name" value="CbiA"/>
    <property type="match status" value="1"/>
</dbReference>
<dbReference type="InterPro" id="IPR027417">
    <property type="entry name" value="P-loop_NTPase"/>
</dbReference>
<dbReference type="SUPFAM" id="SSF52540">
    <property type="entry name" value="P-loop containing nucleoside triphosphate hydrolases"/>
    <property type="match status" value="1"/>
</dbReference>
<gene>
    <name evidence="2" type="ORF">PXH69_21325</name>
</gene>
<dbReference type="PANTHER" id="PTHR13696">
    <property type="entry name" value="P-LOOP CONTAINING NUCLEOSIDE TRIPHOSPHATE HYDROLASE"/>
    <property type="match status" value="1"/>
</dbReference>
<protein>
    <submittedName>
        <fullName evidence="2">ParA family protein</fullName>
    </submittedName>
</protein>
<organism evidence="2 3">
    <name type="scientific">Rhodococcus qingshengii</name>
    <dbReference type="NCBI Taxonomy" id="334542"/>
    <lineage>
        <taxon>Bacteria</taxon>
        <taxon>Bacillati</taxon>
        <taxon>Actinomycetota</taxon>
        <taxon>Actinomycetes</taxon>
        <taxon>Mycobacteriales</taxon>
        <taxon>Nocardiaceae</taxon>
        <taxon>Rhodococcus</taxon>
        <taxon>Rhodococcus erythropolis group</taxon>
    </lineage>
</organism>
<evidence type="ECO:0000313" key="3">
    <source>
        <dbReference type="Proteomes" id="UP001217325"/>
    </source>
</evidence>
<dbReference type="InterPro" id="IPR050678">
    <property type="entry name" value="DNA_Partitioning_ATPase"/>
</dbReference>
<dbReference type="AlphaFoldDB" id="A0AAW6LNX8"/>
<dbReference type="CDD" id="cd02042">
    <property type="entry name" value="ParAB_family"/>
    <property type="match status" value="1"/>
</dbReference>
<dbReference type="InterPro" id="IPR002586">
    <property type="entry name" value="CobQ/CobB/MinD/ParA_Nub-bd_dom"/>
</dbReference>
<evidence type="ECO:0000313" key="2">
    <source>
        <dbReference type="EMBL" id="MDE8647518.1"/>
    </source>
</evidence>
<comment type="caution">
    <text evidence="2">The sequence shown here is derived from an EMBL/GenBank/DDBJ whole genome shotgun (WGS) entry which is preliminary data.</text>
</comment>
<dbReference type="RefSeq" id="WP_097388409.1">
    <property type="nucleotide sequence ID" value="NZ_JARDXE010000014.1"/>
</dbReference>
<accession>A0AAW6LNX8</accession>
<dbReference type="PIRSF" id="PIRSF009320">
    <property type="entry name" value="Nuc_binding_HP_1000"/>
    <property type="match status" value="1"/>
</dbReference>
<reference evidence="2" key="1">
    <citation type="submission" date="2023-02" db="EMBL/GenBank/DDBJ databases">
        <title>A novel hydrolase synthesized by Rhodococcus erythropolis HQ is responsible for the detoxification of Zearalenone.</title>
        <authorList>
            <person name="Hu J."/>
            <person name="Xu J."/>
        </authorList>
    </citation>
    <scope>NUCLEOTIDE SEQUENCE</scope>
    <source>
        <strain evidence="2">HQ</strain>
    </source>
</reference>
<sequence>MAVYVLLNQKGGVGKSTLTVNLAAVTAEATQEPDTENQSVLAVSVDPQGSATWWSERVDDLPFVITQEDNPETLRGLSDLTNFSSIFVDTPGWLGAGGDDPMIKVLMEAADLVVIPTLPQPLAFDPTARTVEVVQSYGIPYVVVINGWDPRDGKASLTDTQNLIKGQGWPLAKTVIRQYRIHTNAAAEGRVVTSYPDNKISFNARSDFQKLALELATGRW</sequence>